<gene>
    <name evidence="7" type="ORF">SAMN05444336_101590</name>
</gene>
<sequence length="371" mass="36752">MPDPTPPAAAASARGAAGRPACGSPAPRLALAALIALGALAAPGSRAQEASEAGTGTGPAPAAELAVEPAAEPLRDLRPPAVAYAVTDGIAIEAPLAGAVGDAARGRAIFLSDLTGGCVSCHAAPGAPRLAVVPRILRDRLPPMPAAILAEDADAEAEPEAGEGEPVDGDGSGDDAEESRSTSTSRLAPDRLAPPPARPAQGTVSETAAIDSGAADSEDIAARGRIRRGVPPLLPVPAGPDLDGIAAELSLGELRLAVVNPQISRPGSRMPAYHHVSLALADRAPGLRQPWLSAQEVEDVVAYLATLTEPAEAAPPAPEGAESAPAVPDAAETAAEAATEPEQSPDEAPGQAPGDTSRTAPPAAPGPDTTN</sequence>
<dbReference type="AlphaFoldDB" id="A0A1H2S9I5"/>
<evidence type="ECO:0000313" key="8">
    <source>
        <dbReference type="Proteomes" id="UP000199118"/>
    </source>
</evidence>
<protein>
    <submittedName>
        <fullName evidence="7">Cytochrome c</fullName>
    </submittedName>
</protein>
<dbReference type="InterPro" id="IPR036909">
    <property type="entry name" value="Cyt_c-like_dom_sf"/>
</dbReference>
<dbReference type="PROSITE" id="PS51007">
    <property type="entry name" value="CYTC"/>
    <property type="match status" value="1"/>
</dbReference>
<evidence type="ECO:0000256" key="1">
    <source>
        <dbReference type="ARBA" id="ARBA00022617"/>
    </source>
</evidence>
<evidence type="ECO:0000259" key="6">
    <source>
        <dbReference type="PROSITE" id="PS51007"/>
    </source>
</evidence>
<accession>A0A1H2S9I5</accession>
<feature type="domain" description="Cytochrome c" evidence="6">
    <location>
        <begin position="101"/>
        <end position="308"/>
    </location>
</feature>
<keyword evidence="3 4" id="KW-0408">Iron</keyword>
<feature type="compositionally biased region" description="Acidic residues" evidence="5">
    <location>
        <begin position="153"/>
        <end position="177"/>
    </location>
</feature>
<keyword evidence="2 4" id="KW-0479">Metal-binding</keyword>
<keyword evidence="8" id="KW-1185">Reference proteome</keyword>
<dbReference type="EMBL" id="FNMZ01000001">
    <property type="protein sequence ID" value="SDW28225.1"/>
    <property type="molecule type" value="Genomic_DNA"/>
</dbReference>
<evidence type="ECO:0000256" key="3">
    <source>
        <dbReference type="ARBA" id="ARBA00023004"/>
    </source>
</evidence>
<dbReference type="GO" id="GO:0046872">
    <property type="term" value="F:metal ion binding"/>
    <property type="evidence" value="ECO:0007669"/>
    <property type="project" value="UniProtKB-KW"/>
</dbReference>
<reference evidence="7 8" key="1">
    <citation type="submission" date="2016-10" db="EMBL/GenBank/DDBJ databases">
        <authorList>
            <person name="de Groot N.N."/>
        </authorList>
    </citation>
    <scope>NUCLEOTIDE SEQUENCE [LARGE SCALE GENOMIC DNA]</scope>
    <source>
        <strain evidence="7 8">DSM 17890</strain>
    </source>
</reference>
<feature type="region of interest" description="Disordered" evidence="5">
    <location>
        <begin position="311"/>
        <end position="371"/>
    </location>
</feature>
<organism evidence="7 8">
    <name type="scientific">Albimonas donghaensis</name>
    <dbReference type="NCBI Taxonomy" id="356660"/>
    <lineage>
        <taxon>Bacteria</taxon>
        <taxon>Pseudomonadati</taxon>
        <taxon>Pseudomonadota</taxon>
        <taxon>Alphaproteobacteria</taxon>
        <taxon>Rhodobacterales</taxon>
        <taxon>Paracoccaceae</taxon>
        <taxon>Albimonas</taxon>
    </lineage>
</organism>
<dbReference type="STRING" id="356660.SAMN05444336_101590"/>
<dbReference type="InterPro" id="IPR009056">
    <property type="entry name" value="Cyt_c-like_dom"/>
</dbReference>
<dbReference type="Proteomes" id="UP000199118">
    <property type="component" value="Unassembled WGS sequence"/>
</dbReference>
<evidence type="ECO:0000313" key="7">
    <source>
        <dbReference type="EMBL" id="SDW28225.1"/>
    </source>
</evidence>
<dbReference type="SUPFAM" id="SSF46626">
    <property type="entry name" value="Cytochrome c"/>
    <property type="match status" value="2"/>
</dbReference>
<evidence type="ECO:0000256" key="4">
    <source>
        <dbReference type="PROSITE-ProRule" id="PRU00433"/>
    </source>
</evidence>
<proteinExistence type="predicted"/>
<evidence type="ECO:0000256" key="2">
    <source>
        <dbReference type="ARBA" id="ARBA00022723"/>
    </source>
</evidence>
<dbReference type="GO" id="GO:0009055">
    <property type="term" value="F:electron transfer activity"/>
    <property type="evidence" value="ECO:0007669"/>
    <property type="project" value="InterPro"/>
</dbReference>
<dbReference type="GO" id="GO:0020037">
    <property type="term" value="F:heme binding"/>
    <property type="evidence" value="ECO:0007669"/>
    <property type="project" value="InterPro"/>
</dbReference>
<dbReference type="Gene3D" id="1.10.760.10">
    <property type="entry name" value="Cytochrome c-like domain"/>
    <property type="match status" value="2"/>
</dbReference>
<name>A0A1H2S9I5_9RHOB</name>
<feature type="region of interest" description="Disordered" evidence="5">
    <location>
        <begin position="153"/>
        <end position="216"/>
    </location>
</feature>
<keyword evidence="1 4" id="KW-0349">Heme</keyword>
<feature type="compositionally biased region" description="Low complexity" evidence="5">
    <location>
        <begin position="319"/>
        <end position="342"/>
    </location>
</feature>
<evidence type="ECO:0000256" key="5">
    <source>
        <dbReference type="SAM" id="MobiDB-lite"/>
    </source>
</evidence>